<dbReference type="PANTHER" id="PTHR10000:SF8">
    <property type="entry name" value="HAD SUPERFAMILY HYDROLASE-LIKE, TYPE 3"/>
    <property type="match status" value="1"/>
</dbReference>
<dbReference type="Proteomes" id="UP000585258">
    <property type="component" value="Unassembled WGS sequence"/>
</dbReference>
<dbReference type="Gene3D" id="3.30.1240.10">
    <property type="match status" value="1"/>
</dbReference>
<dbReference type="Gene3D" id="3.40.50.1000">
    <property type="entry name" value="HAD superfamily/HAD-like"/>
    <property type="match status" value="1"/>
</dbReference>
<dbReference type="SFLD" id="SFLDG01140">
    <property type="entry name" value="C2.B:_Phosphomannomutase_and_P"/>
    <property type="match status" value="1"/>
</dbReference>
<dbReference type="PROSITE" id="PS01228">
    <property type="entry name" value="COF_1"/>
    <property type="match status" value="1"/>
</dbReference>
<dbReference type="PANTHER" id="PTHR10000">
    <property type="entry name" value="PHOSPHOSERINE PHOSPHATASE"/>
    <property type="match status" value="1"/>
</dbReference>
<dbReference type="PROSITE" id="PS01229">
    <property type="entry name" value="COF_2"/>
    <property type="match status" value="1"/>
</dbReference>
<dbReference type="SFLD" id="SFLDG01144">
    <property type="entry name" value="C2.B.4:_PGP_Like"/>
    <property type="match status" value="1"/>
</dbReference>
<reference evidence="1 2" key="1">
    <citation type="submission" date="2020-08" db="EMBL/GenBank/DDBJ databases">
        <title>Clostridia isolated from Swiss meat.</title>
        <authorList>
            <person name="Wambui J."/>
            <person name="Stevens M.J.A."/>
            <person name="Stephan R."/>
        </authorList>
    </citation>
    <scope>NUCLEOTIDE SEQUENCE [LARGE SCALE GENOMIC DNA]</scope>
    <source>
        <strain evidence="1 2">CM001</strain>
    </source>
</reference>
<comment type="caution">
    <text evidence="1">The sequence shown here is derived from an EMBL/GenBank/DDBJ whole genome shotgun (WGS) entry which is preliminary data.</text>
</comment>
<dbReference type="Pfam" id="PF08282">
    <property type="entry name" value="Hydrolase_3"/>
    <property type="match status" value="1"/>
</dbReference>
<organism evidence="1 2">
    <name type="scientific">Clostridium gasigenes</name>
    <dbReference type="NCBI Taxonomy" id="94869"/>
    <lineage>
        <taxon>Bacteria</taxon>
        <taxon>Bacillati</taxon>
        <taxon>Bacillota</taxon>
        <taxon>Clostridia</taxon>
        <taxon>Eubacteriales</taxon>
        <taxon>Clostridiaceae</taxon>
        <taxon>Clostridium</taxon>
    </lineage>
</organism>
<dbReference type="GO" id="GO:0005829">
    <property type="term" value="C:cytosol"/>
    <property type="evidence" value="ECO:0007669"/>
    <property type="project" value="TreeGrafter"/>
</dbReference>
<dbReference type="EMBL" id="JACKWY010000001">
    <property type="protein sequence ID" value="MBB6713490.1"/>
    <property type="molecule type" value="Genomic_DNA"/>
</dbReference>
<proteinExistence type="predicted"/>
<dbReference type="SFLD" id="SFLDS00003">
    <property type="entry name" value="Haloacid_Dehalogenase"/>
    <property type="match status" value="1"/>
</dbReference>
<dbReference type="AlphaFoldDB" id="A0A7X0VQE6"/>
<accession>A0A7X0VQE6</accession>
<name>A0A7X0VQE6_9CLOT</name>
<dbReference type="InterPro" id="IPR000150">
    <property type="entry name" value="Cof"/>
</dbReference>
<dbReference type="NCBIfam" id="TIGR01484">
    <property type="entry name" value="HAD-SF-IIB"/>
    <property type="match status" value="1"/>
</dbReference>
<dbReference type="RefSeq" id="WP_185163298.1">
    <property type="nucleotide sequence ID" value="NZ_JACKWY010000001.1"/>
</dbReference>
<evidence type="ECO:0000313" key="2">
    <source>
        <dbReference type="Proteomes" id="UP000585258"/>
    </source>
</evidence>
<dbReference type="NCBIfam" id="TIGR00099">
    <property type="entry name" value="Cof-subfamily"/>
    <property type="match status" value="1"/>
</dbReference>
<dbReference type="InterPro" id="IPR023214">
    <property type="entry name" value="HAD_sf"/>
</dbReference>
<dbReference type="SUPFAM" id="SSF56784">
    <property type="entry name" value="HAD-like"/>
    <property type="match status" value="1"/>
</dbReference>
<protein>
    <submittedName>
        <fullName evidence="1">HAD family phosphatase</fullName>
    </submittedName>
</protein>
<dbReference type="InterPro" id="IPR006379">
    <property type="entry name" value="HAD-SF_hydro_IIB"/>
</dbReference>
<dbReference type="GO" id="GO:0016791">
    <property type="term" value="F:phosphatase activity"/>
    <property type="evidence" value="ECO:0007669"/>
    <property type="project" value="TreeGrafter"/>
</dbReference>
<evidence type="ECO:0000313" key="1">
    <source>
        <dbReference type="EMBL" id="MBB6713490.1"/>
    </source>
</evidence>
<sequence length="276" mass="30071">MKYKLICIDMDGTLLNTDNQVSDDNIKALKKATEMGIHIAITTGRIYASAKYYSGIVGIDAPIITANGASIKDSGDGNVIYNNPIPSDILIGCAEILKNHNLKANFTTGDTIFTSYEIPETHSYKITNKIVPNEFKVNFLVFDDIKDGISKFEGKILKCFVGEDGNLDGFRNARAEITKTFGDFLHIVSSGVNNFEIMQKDSSKGNAAKMLAKRLGITKDEVICIGDSENDLSMIQFAGMGVAMGNAMDLLKSEADFITETNNNSGVAKAIEKFCF</sequence>
<dbReference type="InterPro" id="IPR036412">
    <property type="entry name" value="HAD-like_sf"/>
</dbReference>
<dbReference type="GO" id="GO:0000287">
    <property type="term" value="F:magnesium ion binding"/>
    <property type="evidence" value="ECO:0007669"/>
    <property type="project" value="TreeGrafter"/>
</dbReference>
<dbReference type="CDD" id="cd07516">
    <property type="entry name" value="HAD_Pase"/>
    <property type="match status" value="1"/>
</dbReference>
<gene>
    <name evidence="1" type="ORF">H7E68_01920</name>
</gene>